<protein>
    <recommendedName>
        <fullName evidence="3">Tetratricopeptide repeat protein</fullName>
    </recommendedName>
</protein>
<dbReference type="EMBL" id="LGIA01000112">
    <property type="protein sequence ID" value="KOH45539.1"/>
    <property type="molecule type" value="Genomic_DNA"/>
</dbReference>
<dbReference type="AlphaFoldDB" id="A0A0L8VAR8"/>
<name>A0A0L8VAR8_9BACT</name>
<organism evidence="1 2">
    <name type="scientific">Sunxiuqinia dokdonensis</name>
    <dbReference type="NCBI Taxonomy" id="1409788"/>
    <lineage>
        <taxon>Bacteria</taxon>
        <taxon>Pseudomonadati</taxon>
        <taxon>Bacteroidota</taxon>
        <taxon>Bacteroidia</taxon>
        <taxon>Marinilabiliales</taxon>
        <taxon>Prolixibacteraceae</taxon>
        <taxon>Sunxiuqinia</taxon>
    </lineage>
</organism>
<dbReference type="STRING" id="1409788.NC99_16490"/>
<dbReference type="RefSeq" id="WP_053181711.1">
    <property type="nucleotide sequence ID" value="NZ_LGIA01000112.1"/>
</dbReference>
<keyword evidence="2" id="KW-1185">Reference proteome</keyword>
<comment type="caution">
    <text evidence="1">The sequence shown here is derived from an EMBL/GenBank/DDBJ whole genome shotgun (WGS) entry which is preliminary data.</text>
</comment>
<sequence>MQKETFYNYLNHPEKLNEDSLPELKKLVEGYPTFQAAWILLLKNLKMLDHPEFDSYLQKGAIRIGDRRKLYHFLHREEMAAGALPDVLADEDPLVKEYMTPGFYQLSERKEDREESLIDLIRSIRKKEAKKVLDEVEAPVKHEPEEKADHSLVTETLARIYAQQKHYQKAIEAYENLSLKFPEKSTYFAGQIEKLKKLMN</sequence>
<evidence type="ECO:0000313" key="2">
    <source>
        <dbReference type="Proteomes" id="UP000036958"/>
    </source>
</evidence>
<gene>
    <name evidence="1" type="ORF">NC99_16490</name>
</gene>
<dbReference type="Proteomes" id="UP000036958">
    <property type="component" value="Unassembled WGS sequence"/>
</dbReference>
<proteinExistence type="predicted"/>
<reference evidence="2" key="1">
    <citation type="submission" date="2015-07" db="EMBL/GenBank/DDBJ databases">
        <title>Genome sequencing of Sunxiuqinia dokdonensis strain SK.</title>
        <authorList>
            <person name="Ahn S."/>
            <person name="Kim B.-C."/>
        </authorList>
    </citation>
    <scope>NUCLEOTIDE SEQUENCE [LARGE SCALE GENOMIC DNA]</scope>
    <source>
        <strain evidence="2">SK</strain>
    </source>
</reference>
<dbReference type="OrthoDB" id="594666at2"/>
<evidence type="ECO:0000313" key="1">
    <source>
        <dbReference type="EMBL" id="KOH45539.1"/>
    </source>
</evidence>
<accession>A0A0L8VAR8</accession>
<evidence type="ECO:0008006" key="3">
    <source>
        <dbReference type="Google" id="ProtNLM"/>
    </source>
</evidence>